<evidence type="ECO:0000313" key="3">
    <source>
        <dbReference type="EMBL" id="QDL37578.1"/>
    </source>
</evidence>
<feature type="domain" description="Ice-binding protein C-terminal" evidence="2">
    <location>
        <begin position="322"/>
        <end position="345"/>
    </location>
</feature>
<dbReference type="AlphaFoldDB" id="A0A515DAX2"/>
<dbReference type="InterPro" id="IPR013424">
    <property type="entry name" value="Ice-binding_C"/>
</dbReference>
<gene>
    <name evidence="3" type="ORF">EUB48_10080</name>
</gene>
<dbReference type="OrthoDB" id="5464807at2"/>
<dbReference type="EMBL" id="CP035503">
    <property type="protein sequence ID" value="QDL37578.1"/>
    <property type="molecule type" value="Genomic_DNA"/>
</dbReference>
<reference evidence="3 4" key="1">
    <citation type="submission" date="2019-01" db="EMBL/GenBank/DDBJ databases">
        <title>Genomic insights into a novel species Rhodoferax sp.</title>
        <authorList>
            <person name="Jin L."/>
        </authorList>
    </citation>
    <scope>NUCLEOTIDE SEQUENCE [LARGE SCALE GENOMIC DNA]</scope>
    <source>
        <strain evidence="3 4">CHu59-6-5</strain>
    </source>
</reference>
<name>A0A515DAX2_9BURK</name>
<dbReference type="Proteomes" id="UP000316798">
    <property type="component" value="Chromosome"/>
</dbReference>
<evidence type="ECO:0000256" key="1">
    <source>
        <dbReference type="SAM" id="SignalP"/>
    </source>
</evidence>
<protein>
    <submittedName>
        <fullName evidence="3">PEP-CTERM sorting domain-containing protein</fullName>
    </submittedName>
</protein>
<accession>A0A515DAX2</accession>
<dbReference type="Pfam" id="PF07589">
    <property type="entry name" value="PEP-CTERM"/>
    <property type="match status" value="1"/>
</dbReference>
<dbReference type="KEGG" id="rhf:EUB48_10080"/>
<organism evidence="3 4">
    <name type="scientific">Rhodoferax sediminis</name>
    <dbReference type="NCBI Taxonomy" id="2509614"/>
    <lineage>
        <taxon>Bacteria</taxon>
        <taxon>Pseudomonadati</taxon>
        <taxon>Pseudomonadota</taxon>
        <taxon>Betaproteobacteria</taxon>
        <taxon>Burkholderiales</taxon>
        <taxon>Comamonadaceae</taxon>
        <taxon>Rhodoferax</taxon>
    </lineage>
</organism>
<feature type="chain" id="PRO_5021790684" evidence="1">
    <location>
        <begin position="30"/>
        <end position="348"/>
    </location>
</feature>
<evidence type="ECO:0000259" key="2">
    <source>
        <dbReference type="Pfam" id="PF07589"/>
    </source>
</evidence>
<sequence>MFMKISSRKFQLLAVGAALTAGFAAPAQATLDLSGASYVTYGDANSYALQVDGTIAGSTGPGSPYYVSSTPGAIKDLIVVATGASGGPVNTNLPGMDNALSTPNGSGGSNFFSGIWNSTLAAFTGFLGANNPLFFFNNNQVNSGASTNQNVAVWAQISLTGAGQTTKYFDFTNRDGPYALFTEGGGGVFMGDVGAYTSTGAGPIAGTNGATDYVLSGGAICLNGVIPVSCSSPHTAGPINNNLGANQAAYAIDAPELNAFLTSWSNGLFSGYTDIHVDLRFGCDPATVGTNGGTAGVGACIGRDANNGYEQLFIGTSTTVAQVPEPGILSLLALGLLGLAVTSRRRKV</sequence>
<evidence type="ECO:0000313" key="4">
    <source>
        <dbReference type="Proteomes" id="UP000316798"/>
    </source>
</evidence>
<dbReference type="NCBIfam" id="TIGR02595">
    <property type="entry name" value="PEP_CTERM"/>
    <property type="match status" value="1"/>
</dbReference>
<keyword evidence="1" id="KW-0732">Signal</keyword>
<proteinExistence type="predicted"/>
<keyword evidence="4" id="KW-1185">Reference proteome</keyword>
<feature type="signal peptide" evidence="1">
    <location>
        <begin position="1"/>
        <end position="29"/>
    </location>
</feature>